<dbReference type="SUPFAM" id="SSF103473">
    <property type="entry name" value="MFS general substrate transporter"/>
    <property type="match status" value="1"/>
</dbReference>
<feature type="transmembrane region" description="Helical" evidence="6">
    <location>
        <begin position="54"/>
        <end position="73"/>
    </location>
</feature>
<evidence type="ECO:0000313" key="9">
    <source>
        <dbReference type="Proteomes" id="UP000008206"/>
    </source>
</evidence>
<feature type="transmembrane region" description="Helical" evidence="6">
    <location>
        <begin position="309"/>
        <end position="331"/>
    </location>
</feature>
<dbReference type="InterPro" id="IPR036259">
    <property type="entry name" value="MFS_trans_sf"/>
</dbReference>
<dbReference type="PRINTS" id="PR01036">
    <property type="entry name" value="TCRTETB"/>
</dbReference>
<feature type="transmembrane region" description="Helical" evidence="6">
    <location>
        <begin position="174"/>
        <end position="193"/>
    </location>
</feature>
<feature type="transmembrane region" description="Helical" evidence="6">
    <location>
        <begin position="343"/>
        <end position="368"/>
    </location>
</feature>
<feature type="transmembrane region" description="Helical" evidence="6">
    <location>
        <begin position="283"/>
        <end position="303"/>
    </location>
</feature>
<evidence type="ECO:0000256" key="4">
    <source>
        <dbReference type="ARBA" id="ARBA00022989"/>
    </source>
</evidence>
<feature type="domain" description="Major facilitator superfamily (MFS) profile" evidence="7">
    <location>
        <begin position="19"/>
        <end position="396"/>
    </location>
</feature>
<evidence type="ECO:0000256" key="1">
    <source>
        <dbReference type="ARBA" id="ARBA00004651"/>
    </source>
</evidence>
<evidence type="ECO:0000256" key="5">
    <source>
        <dbReference type="ARBA" id="ARBA00023136"/>
    </source>
</evidence>
<geneLocation type="plasmid" evidence="8 9">
    <name>Cy782201</name>
</geneLocation>
<keyword evidence="3 6" id="KW-0812">Transmembrane</keyword>
<dbReference type="EMBL" id="CP002199">
    <property type="protein sequence ID" value="ADN17875.1"/>
    <property type="molecule type" value="Genomic_DNA"/>
</dbReference>
<evidence type="ECO:0000256" key="6">
    <source>
        <dbReference type="SAM" id="Phobius"/>
    </source>
</evidence>
<evidence type="ECO:0000313" key="8">
    <source>
        <dbReference type="EMBL" id="ADN17875.1"/>
    </source>
</evidence>
<feature type="transmembrane region" description="Helical" evidence="6">
    <location>
        <begin position="218"/>
        <end position="241"/>
    </location>
</feature>
<dbReference type="Proteomes" id="UP000008206">
    <property type="component" value="Plasmid Cy782201"/>
</dbReference>
<dbReference type="KEGG" id="cyj:Cyan7822_6028"/>
<accession>E0ULP5</accession>
<comment type="subcellular location">
    <subcellularLocation>
        <location evidence="1">Cell membrane</location>
        <topology evidence="1">Multi-pass membrane protein</topology>
    </subcellularLocation>
</comment>
<name>E0ULP5_GLOV7</name>
<feature type="transmembrane region" description="Helical" evidence="6">
    <location>
        <begin position="149"/>
        <end position="168"/>
    </location>
</feature>
<proteinExistence type="predicted"/>
<feature type="transmembrane region" description="Helical" evidence="6">
    <location>
        <begin position="374"/>
        <end position="393"/>
    </location>
</feature>
<feature type="transmembrane region" description="Helical" evidence="6">
    <location>
        <begin position="85"/>
        <end position="103"/>
    </location>
</feature>
<dbReference type="OrthoDB" id="9793283at2"/>
<dbReference type="GO" id="GO:0005886">
    <property type="term" value="C:plasma membrane"/>
    <property type="evidence" value="ECO:0007669"/>
    <property type="project" value="UniProtKB-SubCell"/>
</dbReference>
<protein>
    <submittedName>
        <fullName evidence="8">Major facilitator superfamily MFS_1</fullName>
    </submittedName>
</protein>
<evidence type="ECO:0000259" key="7">
    <source>
        <dbReference type="PROSITE" id="PS50850"/>
    </source>
</evidence>
<keyword evidence="5 6" id="KW-0472">Membrane</keyword>
<sequence length="396" mass="42763">MALVKSSAQNPTKVYQDRNLQIIFLTILMAVLGATSITPAFPRLARELSIPTEQVGWLTTAFMFPVFLATPITGLLADRWGTKKIVVPSLILFAVAGTACAFIQDFKSLIELRFIQGIGAASLESLGLTSISKLYSGEKLTAAMGYNSSVIGMGLVIYPLIGGALATLGWRFPFLLPLIAIPVGVIVLFKLKIPEKNNTQNFKEYLGSVGKSINNHQVIGLFVATFSLFVLLFGAFFTYIPMLVGTTLGASDLFIGTILSTMAVTIALVSAQLEKLIKFFSELILIKVSFILYAIALIIIPFIHYAWAVLISAVIFGCAHSLVFPCSQALLARLAPNDCRAGFMAVNATILTFGQAVGPLIAGAAFTLWGMNGVFYFSAIFSAVTLILLQWLLPQR</sequence>
<feature type="transmembrane region" description="Helical" evidence="6">
    <location>
        <begin position="20"/>
        <end position="42"/>
    </location>
</feature>
<dbReference type="PANTHER" id="PTHR43124:SF3">
    <property type="entry name" value="CHLORAMPHENICOL EFFLUX PUMP RV0191"/>
    <property type="match status" value="1"/>
</dbReference>
<gene>
    <name evidence="8" type="ordered locus">Cyan7822_6028</name>
</gene>
<dbReference type="CDD" id="cd17474">
    <property type="entry name" value="MFS_YfmO_like"/>
    <property type="match status" value="1"/>
</dbReference>
<evidence type="ECO:0000256" key="3">
    <source>
        <dbReference type="ARBA" id="ARBA00022692"/>
    </source>
</evidence>
<keyword evidence="9" id="KW-1185">Reference proteome</keyword>
<keyword evidence="2" id="KW-1003">Cell membrane</keyword>
<feature type="transmembrane region" description="Helical" evidence="6">
    <location>
        <begin position="253"/>
        <end position="271"/>
    </location>
</feature>
<organism evidence="8 9">
    <name type="scientific">Gloeothece verrucosa (strain PCC 7822)</name>
    <name type="common">Cyanothece sp. (strain PCC 7822)</name>
    <dbReference type="NCBI Taxonomy" id="497965"/>
    <lineage>
        <taxon>Bacteria</taxon>
        <taxon>Bacillati</taxon>
        <taxon>Cyanobacteriota</taxon>
        <taxon>Cyanophyceae</taxon>
        <taxon>Oscillatoriophycideae</taxon>
        <taxon>Chroococcales</taxon>
        <taxon>Aphanothecaceae</taxon>
        <taxon>Gloeothece</taxon>
        <taxon>Gloeothece verrucosa</taxon>
    </lineage>
</organism>
<dbReference type="Pfam" id="PF07690">
    <property type="entry name" value="MFS_1"/>
    <property type="match status" value="1"/>
</dbReference>
<evidence type="ECO:0000256" key="2">
    <source>
        <dbReference type="ARBA" id="ARBA00022475"/>
    </source>
</evidence>
<dbReference type="PANTHER" id="PTHR43124">
    <property type="entry name" value="PURINE EFFLUX PUMP PBUE"/>
    <property type="match status" value="1"/>
</dbReference>
<dbReference type="HOGENOM" id="CLU_001265_10_6_3"/>
<dbReference type="Gene3D" id="1.20.1250.20">
    <property type="entry name" value="MFS general substrate transporter like domains"/>
    <property type="match status" value="1"/>
</dbReference>
<keyword evidence="4 6" id="KW-1133">Transmembrane helix</keyword>
<dbReference type="GO" id="GO:0022857">
    <property type="term" value="F:transmembrane transporter activity"/>
    <property type="evidence" value="ECO:0007669"/>
    <property type="project" value="InterPro"/>
</dbReference>
<dbReference type="AlphaFoldDB" id="E0ULP5"/>
<dbReference type="InterPro" id="IPR050189">
    <property type="entry name" value="MFS_Efflux_Transporters"/>
</dbReference>
<dbReference type="PROSITE" id="PS50850">
    <property type="entry name" value="MFS"/>
    <property type="match status" value="1"/>
</dbReference>
<dbReference type="InterPro" id="IPR011701">
    <property type="entry name" value="MFS"/>
</dbReference>
<keyword evidence="8" id="KW-0614">Plasmid</keyword>
<dbReference type="InterPro" id="IPR020846">
    <property type="entry name" value="MFS_dom"/>
</dbReference>
<reference evidence="9" key="1">
    <citation type="journal article" date="2011" name="MBio">
        <title>Novel metabolic attributes of the genus Cyanothece, comprising a group of unicellular nitrogen-fixing Cyanobacteria.</title>
        <authorList>
            <person name="Bandyopadhyay A."/>
            <person name="Elvitigala T."/>
            <person name="Welsh E."/>
            <person name="Stockel J."/>
            <person name="Liberton M."/>
            <person name="Min H."/>
            <person name="Sherman L.A."/>
            <person name="Pakrasi H.B."/>
        </authorList>
    </citation>
    <scope>NUCLEOTIDE SEQUENCE [LARGE SCALE GENOMIC DNA]</scope>
    <source>
        <strain evidence="9">PCC 7822</strain>
        <plasmid evidence="9">Cy782201</plasmid>
    </source>
</reference>
<dbReference type="RefSeq" id="WP_013334625.1">
    <property type="nucleotide sequence ID" value="NC_014533.1"/>
</dbReference>